<dbReference type="EMBL" id="VJMJ01000009">
    <property type="protein sequence ID" value="KAF0744736.1"/>
    <property type="molecule type" value="Genomic_DNA"/>
</dbReference>
<proteinExistence type="predicted"/>
<name>A0A6G0XW39_9STRA</name>
<evidence type="ECO:0000313" key="2">
    <source>
        <dbReference type="Proteomes" id="UP000481153"/>
    </source>
</evidence>
<evidence type="ECO:0000313" key="1">
    <source>
        <dbReference type="EMBL" id="KAF0744736.1"/>
    </source>
</evidence>
<dbReference type="VEuPathDB" id="FungiDB:AeMF1_004838"/>
<comment type="caution">
    <text evidence="1">The sequence shown here is derived from an EMBL/GenBank/DDBJ whole genome shotgun (WGS) entry which is preliminary data.</text>
</comment>
<accession>A0A6G0XW39</accession>
<keyword evidence="2" id="KW-1185">Reference proteome</keyword>
<protein>
    <submittedName>
        <fullName evidence="1">Uncharacterized protein</fullName>
    </submittedName>
</protein>
<sequence length="147" mass="16668">MEAIAPADLSVLLDAPVRRSGLKRKATAPLKRVEFSIATEYTFRVGYGATSVPHDSIPAVGLEGPAIHVETKSIQDKQSQLMMYTPRDRVCLLRRAGYTVEDLHQQSRDLQAIQISRSQTVEEYIKERQQNMVKETRERMQVARLLS</sequence>
<gene>
    <name evidence="1" type="ORF">Ae201684_001191</name>
</gene>
<dbReference type="AlphaFoldDB" id="A0A6G0XW39"/>
<reference evidence="1 2" key="1">
    <citation type="submission" date="2019-07" db="EMBL/GenBank/DDBJ databases">
        <title>Genomics analysis of Aphanomyces spp. identifies a new class of oomycete effector associated with host adaptation.</title>
        <authorList>
            <person name="Gaulin E."/>
        </authorList>
    </citation>
    <scope>NUCLEOTIDE SEQUENCE [LARGE SCALE GENOMIC DNA]</scope>
    <source>
        <strain evidence="1 2">ATCC 201684</strain>
    </source>
</reference>
<dbReference type="Proteomes" id="UP000481153">
    <property type="component" value="Unassembled WGS sequence"/>
</dbReference>
<organism evidence="1 2">
    <name type="scientific">Aphanomyces euteiches</name>
    <dbReference type="NCBI Taxonomy" id="100861"/>
    <lineage>
        <taxon>Eukaryota</taxon>
        <taxon>Sar</taxon>
        <taxon>Stramenopiles</taxon>
        <taxon>Oomycota</taxon>
        <taxon>Saprolegniomycetes</taxon>
        <taxon>Saprolegniales</taxon>
        <taxon>Verrucalvaceae</taxon>
        <taxon>Aphanomyces</taxon>
    </lineage>
</organism>